<sequence>MNLFLPFNRPGILLLLAGILGTQTGNCQQAPGDTSYRRTVWKNTAFFSAAGDTLSYKTVRELPYLYTGQLLEGRVPGVTLLRNSGEPGVSPLTLIRGISNPIGGYRDVYSNQPLYVVNGMPLVNNNNPYARAIKESDFTDIGSGIDVNALIDMDNVQQIHVLKGPEAVALYGARAANGAILITTTDPEPGKYHISFNAYGGVAVKPSVKTANGDYQRKFLLPFYNEYATPAQWRSFPAYLADSTKSVYYGPANWDDLYYRNAVQHGVGLSIAGGSNRANFRFGVGERTENGVADQTALKRYNVFYDMTVIPVERLYVNTYVQALTSRRNRNRSLLERLAEEEYYTNQQYPLSPNKAWLGQYYTLLDNGTDRNLGNAIQAAIDVRYDLMKTLSIHTQASIDYNDNNRDLFVPASLNDANSYNAYFTGVNRRIRWNNYLSYDRGHLHAQAGQTLEEDQLKYDYIRAYRGPSDFIKIPEVQTDSSFWLTHDKTLTYAYKDYLKQRTLSFYGNVSYDWQHKYTATVSLRSDGSSMFGNGYWWAVSPVASFSWNMKQENWLRNAAALDALELQISAGRTARMPATDMYGYGPYYTVGIGWTGASKISTYGSMPTLGMPYDNGYTGGGVKWPYDEHLDLGLRMQAFHWLSANVNIYSRTSRDLMIQVPVDPAYGFKGKVLNGMDVRNSGIELSLQGNFRLSQWRWSSSIVMQYNRNKLLQLPGGLTTMDYGQRHLETGKPVDQFWLLENEGIYKNDNEIPVSDKGKVLTYNGLALHAGDPRWKDQNGDYVIDEKDRVMQGHTTPPLRGGWNNTLQYKKWSLDASFSFAVGNYLLNSAVANRFDFANREGAEGLAGIKEITFWQQVPGAGKYPHYNPWSLVKPYQAEQTLFYEKASWLKLQSLTLRRDLAGGSFIKHTGLRKLQAYVTALNVFTLSPYTAGDPSLADYFGYSSGYAQPLPRTFTIGITADF</sequence>
<keyword evidence="2 7" id="KW-0813">Transport</keyword>
<dbReference type="GO" id="GO:0009279">
    <property type="term" value="C:cell outer membrane"/>
    <property type="evidence" value="ECO:0007669"/>
    <property type="project" value="UniProtKB-SubCell"/>
</dbReference>
<dbReference type="SUPFAM" id="SSF56935">
    <property type="entry name" value="Porins"/>
    <property type="match status" value="1"/>
</dbReference>
<protein>
    <submittedName>
        <fullName evidence="9">TonB-linked outer membrane protein, SusC/RagA family</fullName>
    </submittedName>
</protein>
<dbReference type="AlphaFoldDB" id="A0A1I0R8Z2"/>
<gene>
    <name evidence="9" type="ORF">SAMN04488122_2410</name>
</gene>
<dbReference type="STRING" id="29529.SAMN04488122_2410"/>
<dbReference type="InterPro" id="IPR012910">
    <property type="entry name" value="Plug_dom"/>
</dbReference>
<evidence type="ECO:0000256" key="2">
    <source>
        <dbReference type="ARBA" id="ARBA00022448"/>
    </source>
</evidence>
<comment type="similarity">
    <text evidence="7">Belongs to the TonB-dependent receptor family.</text>
</comment>
<dbReference type="InterPro" id="IPR037066">
    <property type="entry name" value="Plug_dom_sf"/>
</dbReference>
<dbReference type="Gene3D" id="2.170.130.10">
    <property type="entry name" value="TonB-dependent receptor, plug domain"/>
    <property type="match status" value="1"/>
</dbReference>
<comment type="subcellular location">
    <subcellularLocation>
        <location evidence="1 7">Cell outer membrane</location>
        <topology evidence="1 7">Multi-pass membrane protein</topology>
    </subcellularLocation>
</comment>
<dbReference type="OrthoDB" id="9768177at2"/>
<evidence type="ECO:0000256" key="7">
    <source>
        <dbReference type="PROSITE-ProRule" id="PRU01360"/>
    </source>
</evidence>
<organism evidence="9 10">
    <name type="scientific">Chitinophaga arvensicola</name>
    <dbReference type="NCBI Taxonomy" id="29529"/>
    <lineage>
        <taxon>Bacteria</taxon>
        <taxon>Pseudomonadati</taxon>
        <taxon>Bacteroidota</taxon>
        <taxon>Chitinophagia</taxon>
        <taxon>Chitinophagales</taxon>
        <taxon>Chitinophagaceae</taxon>
        <taxon>Chitinophaga</taxon>
    </lineage>
</organism>
<dbReference type="Gene3D" id="2.40.170.20">
    <property type="entry name" value="TonB-dependent receptor, beta-barrel domain"/>
    <property type="match status" value="1"/>
</dbReference>
<dbReference type="Pfam" id="PF07715">
    <property type="entry name" value="Plug"/>
    <property type="match status" value="1"/>
</dbReference>
<dbReference type="NCBIfam" id="TIGR04056">
    <property type="entry name" value="OMP_RagA_SusC"/>
    <property type="match status" value="1"/>
</dbReference>
<dbReference type="PROSITE" id="PS52016">
    <property type="entry name" value="TONB_DEPENDENT_REC_3"/>
    <property type="match status" value="1"/>
</dbReference>
<evidence type="ECO:0000259" key="8">
    <source>
        <dbReference type="Pfam" id="PF07715"/>
    </source>
</evidence>
<dbReference type="InterPro" id="IPR036942">
    <property type="entry name" value="Beta-barrel_TonB_sf"/>
</dbReference>
<name>A0A1I0R8Z2_9BACT</name>
<evidence type="ECO:0000256" key="5">
    <source>
        <dbReference type="ARBA" id="ARBA00023136"/>
    </source>
</evidence>
<reference evidence="10" key="1">
    <citation type="submission" date="2016-10" db="EMBL/GenBank/DDBJ databases">
        <authorList>
            <person name="Varghese N."/>
            <person name="Submissions S."/>
        </authorList>
    </citation>
    <scope>NUCLEOTIDE SEQUENCE [LARGE SCALE GENOMIC DNA]</scope>
    <source>
        <strain evidence="10">DSM 3695</strain>
    </source>
</reference>
<dbReference type="Proteomes" id="UP000199310">
    <property type="component" value="Unassembled WGS sequence"/>
</dbReference>
<keyword evidence="4 7" id="KW-0812">Transmembrane</keyword>
<evidence type="ECO:0000256" key="4">
    <source>
        <dbReference type="ARBA" id="ARBA00022692"/>
    </source>
</evidence>
<keyword evidence="10" id="KW-1185">Reference proteome</keyword>
<proteinExistence type="inferred from homology"/>
<keyword evidence="6 7" id="KW-0998">Cell outer membrane</keyword>
<accession>A0A1I0R8Z2</accession>
<evidence type="ECO:0000313" key="9">
    <source>
        <dbReference type="EMBL" id="SEW36630.1"/>
    </source>
</evidence>
<keyword evidence="5 7" id="KW-0472">Membrane</keyword>
<dbReference type="RefSeq" id="WP_089894951.1">
    <property type="nucleotide sequence ID" value="NZ_FOJG01000001.1"/>
</dbReference>
<dbReference type="InterPro" id="IPR039426">
    <property type="entry name" value="TonB-dep_rcpt-like"/>
</dbReference>
<evidence type="ECO:0000256" key="3">
    <source>
        <dbReference type="ARBA" id="ARBA00022452"/>
    </source>
</evidence>
<evidence type="ECO:0000313" key="10">
    <source>
        <dbReference type="Proteomes" id="UP000199310"/>
    </source>
</evidence>
<dbReference type="InterPro" id="IPR023996">
    <property type="entry name" value="TonB-dep_OMP_SusC/RagA"/>
</dbReference>
<evidence type="ECO:0000256" key="1">
    <source>
        <dbReference type="ARBA" id="ARBA00004571"/>
    </source>
</evidence>
<feature type="domain" description="TonB-dependent receptor plug" evidence="8">
    <location>
        <begin position="54"/>
        <end position="179"/>
    </location>
</feature>
<evidence type="ECO:0000256" key="6">
    <source>
        <dbReference type="ARBA" id="ARBA00023237"/>
    </source>
</evidence>
<keyword evidence="3 7" id="KW-1134">Transmembrane beta strand</keyword>
<dbReference type="EMBL" id="FOJG01000001">
    <property type="protein sequence ID" value="SEW36630.1"/>
    <property type="molecule type" value="Genomic_DNA"/>
</dbReference>